<dbReference type="EMBL" id="WTYQ01000003">
    <property type="protein sequence ID" value="MXP26090.1"/>
    <property type="molecule type" value="Genomic_DNA"/>
</dbReference>
<proteinExistence type="predicted"/>
<evidence type="ECO:0000313" key="4">
    <source>
        <dbReference type="Proteomes" id="UP000460561"/>
    </source>
</evidence>
<sequence length="144" mass="15437">MHRFATRIAKPAMSPDEQPYFQALGQRIAKARTAADLTQVQLADALGISQPQLAFYEVGKRRVPVSLLPGLARVLDTPVELLIGEDGPASASVVPLRRSRRGPPSKLERQLDAIAQLPKAQLKAVSTVLDAVLAQHGQESANAA</sequence>
<evidence type="ECO:0000256" key="1">
    <source>
        <dbReference type="ARBA" id="ARBA00023125"/>
    </source>
</evidence>
<accession>A0A845A792</accession>
<reference evidence="3 4" key="1">
    <citation type="submission" date="2019-12" db="EMBL/GenBank/DDBJ databases">
        <title>Genomic-based taxomic classification of the family Erythrobacteraceae.</title>
        <authorList>
            <person name="Xu L."/>
        </authorList>
    </citation>
    <scope>NUCLEOTIDE SEQUENCE [LARGE SCALE GENOMIC DNA]</scope>
    <source>
        <strain evidence="3 4">DSM 18604</strain>
    </source>
</reference>
<dbReference type="SMART" id="SM00530">
    <property type="entry name" value="HTH_XRE"/>
    <property type="match status" value="1"/>
</dbReference>
<dbReference type="Proteomes" id="UP000460561">
    <property type="component" value="Unassembled WGS sequence"/>
</dbReference>
<dbReference type="GO" id="GO:0003677">
    <property type="term" value="F:DNA binding"/>
    <property type="evidence" value="ECO:0007669"/>
    <property type="project" value="UniProtKB-KW"/>
</dbReference>
<dbReference type="OrthoDB" id="7861047at2"/>
<dbReference type="Gene3D" id="1.10.260.40">
    <property type="entry name" value="lambda repressor-like DNA-binding domains"/>
    <property type="match status" value="1"/>
</dbReference>
<organism evidence="3 4">
    <name type="scientific">Altericroceibacterium indicum</name>
    <dbReference type="NCBI Taxonomy" id="374177"/>
    <lineage>
        <taxon>Bacteria</taxon>
        <taxon>Pseudomonadati</taxon>
        <taxon>Pseudomonadota</taxon>
        <taxon>Alphaproteobacteria</taxon>
        <taxon>Sphingomonadales</taxon>
        <taxon>Erythrobacteraceae</taxon>
        <taxon>Altericroceibacterium</taxon>
    </lineage>
</organism>
<dbReference type="SUPFAM" id="SSF47413">
    <property type="entry name" value="lambda repressor-like DNA-binding domains"/>
    <property type="match status" value="1"/>
</dbReference>
<dbReference type="RefSeq" id="WP_160739319.1">
    <property type="nucleotide sequence ID" value="NZ_WTYQ01000003.1"/>
</dbReference>
<dbReference type="Pfam" id="PF01381">
    <property type="entry name" value="HTH_3"/>
    <property type="match status" value="1"/>
</dbReference>
<dbReference type="PANTHER" id="PTHR46558:SF11">
    <property type="entry name" value="HTH-TYPE TRANSCRIPTIONAL REGULATOR XRE"/>
    <property type="match status" value="1"/>
</dbReference>
<dbReference type="PANTHER" id="PTHR46558">
    <property type="entry name" value="TRACRIPTIONAL REGULATORY PROTEIN-RELATED-RELATED"/>
    <property type="match status" value="1"/>
</dbReference>
<dbReference type="AlphaFoldDB" id="A0A845A792"/>
<keyword evidence="4" id="KW-1185">Reference proteome</keyword>
<protein>
    <submittedName>
        <fullName evidence="3">Helix-turn-helix domain-containing protein</fullName>
    </submittedName>
</protein>
<gene>
    <name evidence="3" type="ORF">GRI39_08585</name>
</gene>
<dbReference type="InterPro" id="IPR010982">
    <property type="entry name" value="Lambda_DNA-bd_dom_sf"/>
</dbReference>
<feature type="domain" description="HTH cro/C1-type" evidence="2">
    <location>
        <begin position="28"/>
        <end position="82"/>
    </location>
</feature>
<keyword evidence="1" id="KW-0238">DNA-binding</keyword>
<dbReference type="InterPro" id="IPR001387">
    <property type="entry name" value="Cro/C1-type_HTH"/>
</dbReference>
<dbReference type="PROSITE" id="PS50943">
    <property type="entry name" value="HTH_CROC1"/>
    <property type="match status" value="1"/>
</dbReference>
<name>A0A845A792_9SPHN</name>
<evidence type="ECO:0000313" key="3">
    <source>
        <dbReference type="EMBL" id="MXP26090.1"/>
    </source>
</evidence>
<dbReference type="CDD" id="cd00093">
    <property type="entry name" value="HTH_XRE"/>
    <property type="match status" value="1"/>
</dbReference>
<comment type="caution">
    <text evidence="3">The sequence shown here is derived from an EMBL/GenBank/DDBJ whole genome shotgun (WGS) entry which is preliminary data.</text>
</comment>
<evidence type="ECO:0000259" key="2">
    <source>
        <dbReference type="PROSITE" id="PS50943"/>
    </source>
</evidence>